<dbReference type="PANTHER" id="PTHR23180">
    <property type="entry name" value="CENTAURIN/ARF"/>
    <property type="match status" value="1"/>
</dbReference>
<dbReference type="Proteomes" id="UP000694557">
    <property type="component" value="Unassembled WGS sequence"/>
</dbReference>
<dbReference type="InterPro" id="IPR002110">
    <property type="entry name" value="Ankyrin_rpt"/>
</dbReference>
<dbReference type="SUPFAM" id="SSF50729">
    <property type="entry name" value="PH domain-like"/>
    <property type="match status" value="1"/>
</dbReference>
<dbReference type="FunFam" id="1.25.40.20:FF:000020">
    <property type="entry name" value="Arf-GAP with coiled-coil, ANK repeat and PH domain-containing protein 2"/>
    <property type="match status" value="1"/>
</dbReference>
<comment type="activity regulation">
    <text evidence="15">GAP activity stimulated by phosphatidylinositol 4,5-bisphosphate (PIP2) and phosphatidic acid.</text>
</comment>
<feature type="compositionally biased region" description="Low complexity" evidence="16">
    <location>
        <begin position="320"/>
        <end position="329"/>
    </location>
</feature>
<keyword evidence="9 15" id="KW-0862">Zinc</keyword>
<dbReference type="SUPFAM" id="SSF57863">
    <property type="entry name" value="ArfGap/RecO-like zinc finger"/>
    <property type="match status" value="1"/>
</dbReference>
<dbReference type="SMART" id="SM00233">
    <property type="entry name" value="PH"/>
    <property type="match status" value="1"/>
</dbReference>
<comment type="subcellular location">
    <subcellularLocation>
        <location evidence="1">Cell membrane</location>
    </subcellularLocation>
    <subcellularLocation>
        <location evidence="2 15">Endosome membrane</location>
        <topology evidence="2 15">Peripheral membrane protein</topology>
    </subcellularLocation>
</comment>
<dbReference type="Pfam" id="PF16746">
    <property type="entry name" value="BAR_3"/>
    <property type="match status" value="1"/>
</dbReference>
<evidence type="ECO:0000256" key="16">
    <source>
        <dbReference type="SAM" id="MobiDB-lite"/>
    </source>
</evidence>
<dbReference type="InterPro" id="IPR004148">
    <property type="entry name" value="BAR_dom"/>
</dbReference>
<dbReference type="Gene3D" id="2.30.29.30">
    <property type="entry name" value="Pleckstrin-homology domain (PH domain)/Phosphotyrosine-binding domain (PTB)"/>
    <property type="match status" value="1"/>
</dbReference>
<evidence type="ECO:0000313" key="19">
    <source>
        <dbReference type="Ensembl" id="ENSOKIP00005053054.1"/>
    </source>
</evidence>
<dbReference type="Pfam" id="PF12796">
    <property type="entry name" value="Ank_2"/>
    <property type="match status" value="1"/>
</dbReference>
<dbReference type="InterPro" id="IPR036770">
    <property type="entry name" value="Ankyrin_rpt-contain_sf"/>
</dbReference>
<accession>A0A8C7H431</accession>
<dbReference type="Pfam" id="PF01412">
    <property type="entry name" value="ArfGap"/>
    <property type="match status" value="1"/>
</dbReference>
<evidence type="ECO:0000256" key="8">
    <source>
        <dbReference type="ARBA" id="ARBA00022771"/>
    </source>
</evidence>
<name>A0A8C7H431_ONCKI</name>
<dbReference type="CDD" id="cd13250">
    <property type="entry name" value="PH_ACAP"/>
    <property type="match status" value="1"/>
</dbReference>
<dbReference type="FunFam" id="1.20.1270.60:FF:000025">
    <property type="entry name" value="arf-GAP with coiled-coil, ANK repeat and PH domain-containing protein 2"/>
    <property type="match status" value="1"/>
</dbReference>
<dbReference type="PRINTS" id="PR00405">
    <property type="entry name" value="REVINTRACTNG"/>
</dbReference>
<reference evidence="19" key="1">
    <citation type="submission" date="2025-08" db="UniProtKB">
        <authorList>
            <consortium name="Ensembl"/>
        </authorList>
    </citation>
    <scope>IDENTIFICATION</scope>
</reference>
<dbReference type="PANTHER" id="PTHR23180:SF241">
    <property type="entry name" value="ARF-GAP WITH COILED-COIL, ANK REPEAT AND PH DOMAIN-CONTAINING PROTEIN 2"/>
    <property type="match status" value="1"/>
</dbReference>
<dbReference type="Ensembl" id="ENSOKIT00005056033.1">
    <property type="protein sequence ID" value="ENSOKIP00005053054.1"/>
    <property type="gene ID" value="ENSOKIG00005021199.1"/>
</dbReference>
<keyword evidence="7 15" id="KW-0967">Endosome</keyword>
<feature type="repeat" description="ANK" evidence="13">
    <location>
        <begin position="603"/>
        <end position="635"/>
    </location>
</feature>
<evidence type="ECO:0000256" key="2">
    <source>
        <dbReference type="ARBA" id="ARBA00004481"/>
    </source>
</evidence>
<protein>
    <recommendedName>
        <fullName evidence="15">Arf-GAP with coiled-coil, ANK repeat and PH domain-containing protein</fullName>
        <shortName evidence="15">Cnt-b</shortName>
    </recommendedName>
    <alternativeName>
        <fullName evidence="15">Centaurin-beta</fullName>
    </alternativeName>
</protein>
<dbReference type="InterPro" id="IPR045258">
    <property type="entry name" value="ACAP1/2/3-like"/>
</dbReference>
<keyword evidence="6 15" id="KW-0677">Repeat</keyword>
<feature type="domain" description="Arf-GAP" evidence="18">
    <location>
        <begin position="340"/>
        <end position="462"/>
    </location>
</feature>
<sequence>MIDAGKAYNTANKQFVNGIRELAASSTKDDVIESSLTKFAESLQEMINYHTVRRHLMDLRKFKESKKQFDKVSEEKEAALTKNAQVPRNKQHEVEEATNILTATRKCFRHIVLDYVLQINVLQSKRRSEILKSMLSFMYAHLTFFHQGYDLFSELQPLMKQLGGQLDQLVVDAAKEKRDMEQKHSTIQQKDFSNDDTKLEYNVDADNGIAMEGYLFKRASNAFKTWNRRWFSIQNNQLVYQKKFKDNPTVVVEDLRLCTVKHCEDIERRFCFEVVSPTKSCMMQADSEKLRQAWIKAVQNSIATAFREQGEDAELDRKSSTSTGSLESGGEPKEKSLKGESALQRVMVIGGNACCCDCGQPDPRWASINLGITLCIQCSGIHRSLGVHFSKVRSLTLDSWEPELLKLMCELGNGVINQIYEARREELGARKPRPADPRQEIEAYIRAKYVDRHFVRRPSDEELRFKVVSLSKQEKRLSSSSEHLPPRPPPPTPKLRPASNASKAAEAPPMTMPATLPPPSPCKEVVIFSEPKEYSPGLQLYWASCARSLPDMAEALAHGAEVNWVNTDNDKRTPLIMAVQGGSLVTCEFLLQNAANVNQQDAQGRGPLHHATILGHTGQVCLFLKRGANQKAADIEEKTPLSMAVDAANADIVTLLRLAKMNEEMREAEGPYMQSGDETYQDIFQDFSQMASNDPEKLNRYQQYDSQQRP</sequence>
<dbReference type="InterPro" id="IPR011993">
    <property type="entry name" value="PH-like_dom_sf"/>
</dbReference>
<evidence type="ECO:0000259" key="18">
    <source>
        <dbReference type="PROSITE" id="PS50115"/>
    </source>
</evidence>
<dbReference type="SUPFAM" id="SSF48403">
    <property type="entry name" value="Ankyrin repeat"/>
    <property type="match status" value="1"/>
</dbReference>
<dbReference type="GO" id="GO:0005886">
    <property type="term" value="C:plasma membrane"/>
    <property type="evidence" value="ECO:0007669"/>
    <property type="project" value="UniProtKB-SubCell"/>
</dbReference>
<evidence type="ECO:0000256" key="13">
    <source>
        <dbReference type="PROSITE-ProRule" id="PRU00023"/>
    </source>
</evidence>
<keyword evidence="3 15" id="KW-0343">GTPase activation</keyword>
<dbReference type="Gene3D" id="1.10.220.150">
    <property type="entry name" value="Arf GTPase activating protein"/>
    <property type="match status" value="1"/>
</dbReference>
<evidence type="ECO:0000256" key="7">
    <source>
        <dbReference type="ARBA" id="ARBA00022753"/>
    </source>
</evidence>
<evidence type="ECO:0000256" key="10">
    <source>
        <dbReference type="ARBA" id="ARBA00023043"/>
    </source>
</evidence>
<comment type="function">
    <text evidence="15">GTPase-activating protein for the ADP ribosylation factor family.</text>
</comment>
<feature type="region of interest" description="Disordered" evidence="16">
    <location>
        <begin position="474"/>
        <end position="519"/>
    </location>
</feature>
<evidence type="ECO:0000256" key="3">
    <source>
        <dbReference type="ARBA" id="ARBA00022468"/>
    </source>
</evidence>
<comment type="domain">
    <text evidence="15">The BAR domain mediates homodimerization, it can neither bind membrane nor impart curvature, but instead requires the neighboring PH domain to achieve these functions.</text>
</comment>
<evidence type="ECO:0000256" key="9">
    <source>
        <dbReference type="ARBA" id="ARBA00022833"/>
    </source>
</evidence>
<dbReference type="FunFam" id="2.30.29.30:FF:000026">
    <property type="entry name" value="Arf-GAP with coiled-coil, ANK repeat and PH domain-containing protein 2"/>
    <property type="match status" value="1"/>
</dbReference>
<dbReference type="PROSITE" id="PS50088">
    <property type="entry name" value="ANK_REPEAT"/>
    <property type="match status" value="2"/>
</dbReference>
<gene>
    <name evidence="19" type="primary">ACAP2</name>
    <name evidence="19" type="synonym">LOC109902256</name>
</gene>
<dbReference type="InterPro" id="IPR027267">
    <property type="entry name" value="AH/BAR_dom_sf"/>
</dbReference>
<keyword evidence="10 13" id="KW-0040">ANK repeat</keyword>
<feature type="repeat" description="ANK" evidence="13">
    <location>
        <begin position="570"/>
        <end position="602"/>
    </location>
</feature>
<evidence type="ECO:0000256" key="6">
    <source>
        <dbReference type="ARBA" id="ARBA00022737"/>
    </source>
</evidence>
<dbReference type="GO" id="GO:0005096">
    <property type="term" value="F:GTPase activator activity"/>
    <property type="evidence" value="ECO:0007669"/>
    <property type="project" value="UniProtKB-KW"/>
</dbReference>
<reference evidence="19" key="2">
    <citation type="submission" date="2025-09" db="UniProtKB">
        <authorList>
            <consortium name="Ensembl"/>
        </authorList>
    </citation>
    <scope>IDENTIFICATION</scope>
</reference>
<dbReference type="FunFam" id="1.10.220.150:FF:000007">
    <property type="entry name" value="Arf-GAP with coiled-coil, ANK repeat and PH domain-containing protein 2"/>
    <property type="match status" value="1"/>
</dbReference>
<evidence type="ECO:0000256" key="12">
    <source>
        <dbReference type="ARBA" id="ARBA00023136"/>
    </source>
</evidence>
<feature type="domain" description="PH" evidence="17">
    <location>
        <begin position="208"/>
        <end position="303"/>
    </location>
</feature>
<keyword evidence="11" id="KW-0175">Coiled coil</keyword>
<evidence type="ECO:0000259" key="17">
    <source>
        <dbReference type="PROSITE" id="PS50003"/>
    </source>
</evidence>
<dbReference type="AlphaFoldDB" id="A0A8C7H431"/>
<dbReference type="GO" id="GO:0008270">
    <property type="term" value="F:zinc ion binding"/>
    <property type="evidence" value="ECO:0007669"/>
    <property type="project" value="UniProtKB-KW"/>
</dbReference>
<evidence type="ECO:0000256" key="11">
    <source>
        <dbReference type="ARBA" id="ARBA00023054"/>
    </source>
</evidence>
<feature type="compositionally biased region" description="Low complexity" evidence="16">
    <location>
        <begin position="495"/>
        <end position="514"/>
    </location>
</feature>
<keyword evidence="4" id="KW-1003">Cell membrane</keyword>
<evidence type="ECO:0000313" key="20">
    <source>
        <dbReference type="Proteomes" id="UP000694557"/>
    </source>
</evidence>
<dbReference type="Pfam" id="PF00169">
    <property type="entry name" value="PH"/>
    <property type="match status" value="1"/>
</dbReference>
<dbReference type="Gene3D" id="1.25.40.20">
    <property type="entry name" value="Ankyrin repeat-containing domain"/>
    <property type="match status" value="1"/>
</dbReference>
<dbReference type="InterPro" id="IPR001849">
    <property type="entry name" value="PH_domain"/>
</dbReference>
<dbReference type="SMART" id="SM00105">
    <property type="entry name" value="ArfGap"/>
    <property type="match status" value="1"/>
</dbReference>
<evidence type="ECO:0000256" key="1">
    <source>
        <dbReference type="ARBA" id="ARBA00004236"/>
    </source>
</evidence>
<dbReference type="GeneTree" id="ENSGT00940000156389"/>
<keyword evidence="5 15" id="KW-0479">Metal-binding</keyword>
<dbReference type="PROSITE" id="PS50115">
    <property type="entry name" value="ARFGAP"/>
    <property type="match status" value="1"/>
</dbReference>
<dbReference type="GO" id="GO:0010008">
    <property type="term" value="C:endosome membrane"/>
    <property type="evidence" value="ECO:0007669"/>
    <property type="project" value="UniProtKB-SubCell"/>
</dbReference>
<dbReference type="PROSITE" id="PS50003">
    <property type="entry name" value="PH_DOMAIN"/>
    <property type="match status" value="1"/>
</dbReference>
<dbReference type="InterPro" id="IPR038508">
    <property type="entry name" value="ArfGAP_dom_sf"/>
</dbReference>
<dbReference type="Gene3D" id="1.20.1270.60">
    <property type="entry name" value="Arfaptin homology (AH) domain/BAR domain"/>
    <property type="match status" value="1"/>
</dbReference>
<evidence type="ECO:0000256" key="14">
    <source>
        <dbReference type="PROSITE-ProRule" id="PRU00288"/>
    </source>
</evidence>
<organism evidence="19 20">
    <name type="scientific">Oncorhynchus kisutch</name>
    <name type="common">Coho salmon</name>
    <name type="synonym">Salmo kisutch</name>
    <dbReference type="NCBI Taxonomy" id="8019"/>
    <lineage>
        <taxon>Eukaryota</taxon>
        <taxon>Metazoa</taxon>
        <taxon>Chordata</taxon>
        <taxon>Craniata</taxon>
        <taxon>Vertebrata</taxon>
        <taxon>Euteleostomi</taxon>
        <taxon>Actinopterygii</taxon>
        <taxon>Neopterygii</taxon>
        <taxon>Teleostei</taxon>
        <taxon>Protacanthopterygii</taxon>
        <taxon>Salmoniformes</taxon>
        <taxon>Salmonidae</taxon>
        <taxon>Salmoninae</taxon>
        <taxon>Oncorhynchus</taxon>
    </lineage>
</organism>
<keyword evidence="12" id="KW-0472">Membrane</keyword>
<evidence type="ECO:0000256" key="5">
    <source>
        <dbReference type="ARBA" id="ARBA00022723"/>
    </source>
</evidence>
<comment type="domain">
    <text evidence="15">PH domain binds phospholipids including phosphatidic acid, phosphatidylinositol 3-phosphate, phosphatidylinositol 3,5-bisphosphate (PIP2) and phosphatidylinositol 3,4,5-trisphosphate (PIP3). May mediate protein binding to PIP2 or PIP3 containing membranes.</text>
</comment>
<dbReference type="InterPro" id="IPR037278">
    <property type="entry name" value="ARFGAP/RecO"/>
</dbReference>
<dbReference type="InterPro" id="IPR001164">
    <property type="entry name" value="ArfGAP_dom"/>
</dbReference>
<dbReference type="PROSITE" id="PS50297">
    <property type="entry name" value="ANK_REP_REGION"/>
    <property type="match status" value="2"/>
</dbReference>
<keyword evidence="20" id="KW-1185">Reference proteome</keyword>
<feature type="region of interest" description="Disordered" evidence="16">
    <location>
        <begin position="309"/>
        <end position="338"/>
    </location>
</feature>
<dbReference type="SUPFAM" id="SSF103657">
    <property type="entry name" value="BAR/IMD domain-like"/>
    <property type="match status" value="1"/>
</dbReference>
<dbReference type="SMART" id="SM00248">
    <property type="entry name" value="ANK"/>
    <property type="match status" value="3"/>
</dbReference>
<evidence type="ECO:0000256" key="15">
    <source>
        <dbReference type="RuleBase" id="RU369028"/>
    </source>
</evidence>
<proteinExistence type="predicted"/>
<keyword evidence="8 14" id="KW-0863">Zinc-finger</keyword>
<evidence type="ECO:0000256" key="4">
    <source>
        <dbReference type="ARBA" id="ARBA00022475"/>
    </source>
</evidence>